<dbReference type="Proteomes" id="UP000233837">
    <property type="component" value="Unassembled WGS sequence"/>
</dbReference>
<name>A0A2I0VJG1_9ASPA</name>
<organism evidence="1 2">
    <name type="scientific">Dendrobium catenatum</name>
    <dbReference type="NCBI Taxonomy" id="906689"/>
    <lineage>
        <taxon>Eukaryota</taxon>
        <taxon>Viridiplantae</taxon>
        <taxon>Streptophyta</taxon>
        <taxon>Embryophyta</taxon>
        <taxon>Tracheophyta</taxon>
        <taxon>Spermatophyta</taxon>
        <taxon>Magnoliopsida</taxon>
        <taxon>Liliopsida</taxon>
        <taxon>Asparagales</taxon>
        <taxon>Orchidaceae</taxon>
        <taxon>Epidendroideae</taxon>
        <taxon>Malaxideae</taxon>
        <taxon>Dendrobiinae</taxon>
        <taxon>Dendrobium</taxon>
    </lineage>
</organism>
<keyword evidence="2" id="KW-1185">Reference proteome</keyword>
<protein>
    <submittedName>
        <fullName evidence="1">Uncharacterized protein</fullName>
    </submittedName>
</protein>
<gene>
    <name evidence="1" type="ORF">MA16_Dca023962</name>
</gene>
<reference evidence="1 2" key="1">
    <citation type="journal article" date="2016" name="Sci. Rep.">
        <title>The Dendrobium catenatum Lindl. genome sequence provides insights into polysaccharide synthase, floral development and adaptive evolution.</title>
        <authorList>
            <person name="Zhang G.Q."/>
            <person name="Xu Q."/>
            <person name="Bian C."/>
            <person name="Tsai W.C."/>
            <person name="Yeh C.M."/>
            <person name="Liu K.W."/>
            <person name="Yoshida K."/>
            <person name="Zhang L.S."/>
            <person name="Chang S.B."/>
            <person name="Chen F."/>
            <person name="Shi Y."/>
            <person name="Su Y.Y."/>
            <person name="Zhang Y.Q."/>
            <person name="Chen L.J."/>
            <person name="Yin Y."/>
            <person name="Lin M."/>
            <person name="Huang H."/>
            <person name="Deng H."/>
            <person name="Wang Z.W."/>
            <person name="Zhu S.L."/>
            <person name="Zhao X."/>
            <person name="Deng C."/>
            <person name="Niu S.C."/>
            <person name="Huang J."/>
            <person name="Wang M."/>
            <person name="Liu G.H."/>
            <person name="Yang H.J."/>
            <person name="Xiao X.J."/>
            <person name="Hsiao Y.Y."/>
            <person name="Wu W.L."/>
            <person name="Chen Y.Y."/>
            <person name="Mitsuda N."/>
            <person name="Ohme-Takagi M."/>
            <person name="Luo Y.B."/>
            <person name="Van de Peer Y."/>
            <person name="Liu Z.J."/>
        </authorList>
    </citation>
    <scope>NUCLEOTIDE SEQUENCE [LARGE SCALE GENOMIC DNA]</scope>
    <source>
        <tissue evidence="1">The whole plant</tissue>
    </source>
</reference>
<sequence>MNTGADREWRIELRLSAREKEISTRKSKEKGVLAAMRLASDLKIESNEWSLASGSSSFIASLIAVLERTNGADLQDLSRNHGMRLRQRRVHNISAGFFTILGKDSV</sequence>
<dbReference type="EMBL" id="KZ503480">
    <property type="protein sequence ID" value="PKU63552.1"/>
    <property type="molecule type" value="Genomic_DNA"/>
</dbReference>
<reference evidence="1 2" key="2">
    <citation type="journal article" date="2017" name="Nature">
        <title>The Apostasia genome and the evolution of orchids.</title>
        <authorList>
            <person name="Zhang G.Q."/>
            <person name="Liu K.W."/>
            <person name="Li Z."/>
            <person name="Lohaus R."/>
            <person name="Hsiao Y.Y."/>
            <person name="Niu S.C."/>
            <person name="Wang J.Y."/>
            <person name="Lin Y.C."/>
            <person name="Xu Q."/>
            <person name="Chen L.J."/>
            <person name="Yoshida K."/>
            <person name="Fujiwara S."/>
            <person name="Wang Z.W."/>
            <person name="Zhang Y.Q."/>
            <person name="Mitsuda N."/>
            <person name="Wang M."/>
            <person name="Liu G.H."/>
            <person name="Pecoraro L."/>
            <person name="Huang H.X."/>
            <person name="Xiao X.J."/>
            <person name="Lin M."/>
            <person name="Wu X.Y."/>
            <person name="Wu W.L."/>
            <person name="Chen Y.Y."/>
            <person name="Chang S.B."/>
            <person name="Sakamoto S."/>
            <person name="Ohme-Takagi M."/>
            <person name="Yagi M."/>
            <person name="Zeng S.J."/>
            <person name="Shen C.Y."/>
            <person name="Yeh C.M."/>
            <person name="Luo Y.B."/>
            <person name="Tsai W.C."/>
            <person name="Van de Peer Y."/>
            <person name="Liu Z.J."/>
        </authorList>
    </citation>
    <scope>NUCLEOTIDE SEQUENCE [LARGE SCALE GENOMIC DNA]</scope>
    <source>
        <tissue evidence="1">The whole plant</tissue>
    </source>
</reference>
<accession>A0A2I0VJG1</accession>
<dbReference type="AlphaFoldDB" id="A0A2I0VJG1"/>
<proteinExistence type="predicted"/>
<evidence type="ECO:0000313" key="1">
    <source>
        <dbReference type="EMBL" id="PKU63552.1"/>
    </source>
</evidence>
<evidence type="ECO:0000313" key="2">
    <source>
        <dbReference type="Proteomes" id="UP000233837"/>
    </source>
</evidence>